<dbReference type="InterPro" id="IPR040720">
    <property type="entry name" value="GH81_C"/>
</dbReference>
<accession>A0A9W8KYA9</accession>
<dbReference type="GO" id="GO:0042973">
    <property type="term" value="F:glucan endo-1,3-beta-D-glucosidase activity"/>
    <property type="evidence" value="ECO:0007669"/>
    <property type="project" value="UniProtKB-EC"/>
</dbReference>
<proteinExistence type="inferred from homology"/>
<evidence type="ECO:0000259" key="10">
    <source>
        <dbReference type="Pfam" id="PF03639"/>
    </source>
</evidence>
<feature type="domain" description="Glycosyl hydrolase family 81 C-terminal" evidence="11">
    <location>
        <begin position="348"/>
        <end position="677"/>
    </location>
</feature>
<name>A0A9W8KYA9_9FUNG</name>
<evidence type="ECO:0000256" key="6">
    <source>
        <dbReference type="ARBA" id="ARBA00023295"/>
    </source>
</evidence>
<protein>
    <recommendedName>
        <fullName evidence="3">glucan endo-1,3-beta-D-glucosidase</fullName>
        <ecNumber evidence="3">3.2.1.39</ecNumber>
    </recommendedName>
</protein>
<keyword evidence="4" id="KW-0378">Hydrolase</keyword>
<reference evidence="12" key="1">
    <citation type="submission" date="2022-07" db="EMBL/GenBank/DDBJ databases">
        <title>Phylogenomic reconstructions and comparative analyses of Kickxellomycotina fungi.</title>
        <authorList>
            <person name="Reynolds N.K."/>
            <person name="Stajich J.E."/>
            <person name="Barry K."/>
            <person name="Grigoriev I.V."/>
            <person name="Crous P."/>
            <person name="Smith M.E."/>
        </authorList>
    </citation>
    <scope>NUCLEOTIDE SEQUENCE</scope>
    <source>
        <strain evidence="12">NRRL 3115</strain>
    </source>
</reference>
<evidence type="ECO:0000313" key="13">
    <source>
        <dbReference type="Proteomes" id="UP001151518"/>
    </source>
</evidence>
<dbReference type="PANTHER" id="PTHR31983:SF0">
    <property type="entry name" value="GLUCAN ENDO-1,3-BETA-D-GLUCOSIDASE 2"/>
    <property type="match status" value="1"/>
</dbReference>
<evidence type="ECO:0000256" key="1">
    <source>
        <dbReference type="ARBA" id="ARBA00000382"/>
    </source>
</evidence>
<comment type="caution">
    <text evidence="12">The sequence shown here is derived from an EMBL/GenBank/DDBJ whole genome shotgun (WGS) entry which is preliminary data.</text>
</comment>
<evidence type="ECO:0000256" key="2">
    <source>
        <dbReference type="ARBA" id="ARBA00010730"/>
    </source>
</evidence>
<evidence type="ECO:0000256" key="9">
    <source>
        <dbReference type="SAM" id="MobiDB-lite"/>
    </source>
</evidence>
<keyword evidence="8" id="KW-0624">Polysaccharide degradation</keyword>
<dbReference type="AlphaFoldDB" id="A0A9W8KYA9"/>
<comment type="catalytic activity">
    <reaction evidence="1">
        <text>Hydrolysis of (1-&gt;3)-beta-D-glucosidic linkages in (1-&gt;3)-beta-D-glucans.</text>
        <dbReference type="EC" id="3.2.1.39"/>
    </reaction>
</comment>
<dbReference type="GO" id="GO:0071555">
    <property type="term" value="P:cell wall organization"/>
    <property type="evidence" value="ECO:0007669"/>
    <property type="project" value="UniProtKB-KW"/>
</dbReference>
<organism evidence="12 13">
    <name type="scientific">Coemansia spiralis</name>
    <dbReference type="NCBI Taxonomy" id="417178"/>
    <lineage>
        <taxon>Eukaryota</taxon>
        <taxon>Fungi</taxon>
        <taxon>Fungi incertae sedis</taxon>
        <taxon>Zoopagomycota</taxon>
        <taxon>Kickxellomycotina</taxon>
        <taxon>Kickxellomycetes</taxon>
        <taxon>Kickxellales</taxon>
        <taxon>Kickxellaceae</taxon>
        <taxon>Coemansia</taxon>
    </lineage>
</organism>
<evidence type="ECO:0000313" key="12">
    <source>
        <dbReference type="EMBL" id="KAJ2677166.1"/>
    </source>
</evidence>
<gene>
    <name evidence="12" type="ORF">GGI25_003262</name>
</gene>
<evidence type="ECO:0000256" key="3">
    <source>
        <dbReference type="ARBA" id="ARBA00012780"/>
    </source>
</evidence>
<dbReference type="InterPro" id="IPR005200">
    <property type="entry name" value="Endo-beta-glucanase"/>
</dbReference>
<feature type="compositionally biased region" description="Low complexity" evidence="9">
    <location>
        <begin position="13"/>
        <end position="24"/>
    </location>
</feature>
<evidence type="ECO:0000256" key="8">
    <source>
        <dbReference type="ARBA" id="ARBA00023326"/>
    </source>
</evidence>
<feature type="region of interest" description="Disordered" evidence="9">
    <location>
        <begin position="13"/>
        <end position="36"/>
    </location>
</feature>
<evidence type="ECO:0000256" key="5">
    <source>
        <dbReference type="ARBA" id="ARBA00023277"/>
    </source>
</evidence>
<dbReference type="Proteomes" id="UP001151518">
    <property type="component" value="Unassembled WGS sequence"/>
</dbReference>
<evidence type="ECO:0000256" key="7">
    <source>
        <dbReference type="ARBA" id="ARBA00023316"/>
    </source>
</evidence>
<dbReference type="Pfam" id="PF17652">
    <property type="entry name" value="Glyco_hydro81C"/>
    <property type="match status" value="1"/>
</dbReference>
<evidence type="ECO:0000259" key="11">
    <source>
        <dbReference type="Pfam" id="PF17652"/>
    </source>
</evidence>
<dbReference type="Gene3D" id="1.20.5.420">
    <property type="entry name" value="Immunoglobulin FC, subunit C"/>
    <property type="match status" value="1"/>
</dbReference>
<keyword evidence="7" id="KW-0961">Cell wall biogenesis/degradation</keyword>
<dbReference type="Pfam" id="PF03639">
    <property type="entry name" value="Glyco_hydro_81"/>
    <property type="match status" value="1"/>
</dbReference>
<dbReference type="EC" id="3.2.1.39" evidence="3"/>
<keyword evidence="5" id="KW-0119">Carbohydrate metabolism</keyword>
<dbReference type="InterPro" id="IPR040451">
    <property type="entry name" value="GH81_N"/>
</dbReference>
<dbReference type="GO" id="GO:0000272">
    <property type="term" value="P:polysaccharide catabolic process"/>
    <property type="evidence" value="ECO:0007669"/>
    <property type="project" value="UniProtKB-KW"/>
</dbReference>
<feature type="domain" description="Glycosyl hydrolase family 81 N-terminal" evidence="10">
    <location>
        <begin position="70"/>
        <end position="329"/>
    </location>
</feature>
<dbReference type="Gene3D" id="2.70.98.30">
    <property type="entry name" value="Golgi alpha-mannosidase II, domain 4"/>
    <property type="match status" value="1"/>
</dbReference>
<sequence length="687" mass="76598">MPLSERIQRLAAKFAAPPAAQQQPKAPPPSTDPERAALRWSAAAPQDVLSASRVAQNAYKANPQLVDPRLQRPYPTNAWWQNLIVEQGDQPVPTMPYLIKCLTDHLSVCMPAPLEQPSYVASVWHDDWRIHIASSMRRVTRYDPLSVTVEYTDGINTMATACLAKGMVCTTVVFDSPSVLALTTVHAVVEVSPGDGYSVVRLNNSAAWLVCFDGNTTVQQQGTSKLVSSGPIGSIRLAFLANGGTPEEISTLLESSVPTGGTVNIEATDDTAVFEYTWQTAGHSDPLVCALPHHQQVLEGKWVDCVGPYWTTKGMMRVLPGRWRLIEQLEPLGFSGPTALANEHKERLRELVSQDAAELPESGLPPDPYFFGKALARAARIALIAHEVGAHESCHAALQTLTTWFEPWLNGTNPNPLLYDTEWHGMVSQAGLNDGNADFGQGRYNDHHFHYGYFVYAAAVLAVLNPEWIAHHQAVVDLLARDYCSPTDEWFPQMRHFDFYDGHSWAAGLFAFADARNQESTSEAINAYYAAYLYAQATNRKEIARFARAVLQMEARASRTYWHVGDLPDSYPDVYSQDKAVVGIRWSTKYDFATFFGANPEYIYGIQMLPYTPAMALLLKREWIQSIWPRCLQRVAEQAEAEPWREIIELSYAVVDRNMAFDRVARIKNHDDGNSASNSYYWIATAP</sequence>
<dbReference type="PANTHER" id="PTHR31983">
    <property type="entry name" value="ENDO-1,3(4)-BETA-GLUCANASE 1"/>
    <property type="match status" value="1"/>
</dbReference>
<comment type="similarity">
    <text evidence="2">Belongs to the glycosyl hydrolase 81 family.</text>
</comment>
<evidence type="ECO:0000256" key="4">
    <source>
        <dbReference type="ARBA" id="ARBA00022801"/>
    </source>
</evidence>
<dbReference type="OrthoDB" id="4473401at2759"/>
<dbReference type="EMBL" id="JANBTW010000034">
    <property type="protein sequence ID" value="KAJ2677166.1"/>
    <property type="molecule type" value="Genomic_DNA"/>
</dbReference>
<dbReference type="PROSITE" id="PS52008">
    <property type="entry name" value="GH81"/>
    <property type="match status" value="1"/>
</dbReference>
<keyword evidence="6" id="KW-0326">Glycosidase</keyword>
<dbReference type="GO" id="GO:0052861">
    <property type="term" value="F:endo-1,3(4)-beta-glucanase activity"/>
    <property type="evidence" value="ECO:0007669"/>
    <property type="project" value="InterPro"/>
</dbReference>